<dbReference type="InterPro" id="IPR017452">
    <property type="entry name" value="GPCR_Rhodpsn_7TM"/>
</dbReference>
<evidence type="ECO:0000256" key="4">
    <source>
        <dbReference type="ARBA" id="ARBA00022692"/>
    </source>
</evidence>
<feature type="region of interest" description="Disordered" evidence="9">
    <location>
        <begin position="238"/>
        <end position="287"/>
    </location>
</feature>
<dbReference type="PROSITE" id="PS50262">
    <property type="entry name" value="G_PROTEIN_RECEP_F1_2"/>
    <property type="match status" value="1"/>
</dbReference>
<accession>A0A1D1VG48</accession>
<dbReference type="InterPro" id="IPR000276">
    <property type="entry name" value="GPCR_Rhodpsn"/>
</dbReference>
<feature type="transmembrane region" description="Helical" evidence="10">
    <location>
        <begin position="137"/>
        <end position="156"/>
    </location>
</feature>
<keyword evidence="13" id="KW-1185">Reference proteome</keyword>
<evidence type="ECO:0000256" key="6">
    <source>
        <dbReference type="ARBA" id="ARBA00023136"/>
    </source>
</evidence>
<evidence type="ECO:0000313" key="12">
    <source>
        <dbReference type="EMBL" id="GAU98737.1"/>
    </source>
</evidence>
<dbReference type="OrthoDB" id="5987936at2759"/>
<keyword evidence="4 8" id="KW-0812">Transmembrane</keyword>
<evidence type="ECO:0000256" key="2">
    <source>
        <dbReference type="ARBA" id="ARBA00004370"/>
    </source>
</evidence>
<dbReference type="PANTHER" id="PTHR46061:SF3">
    <property type="entry name" value="THYROTROPIN-RELEASING HORMONE RECEPTOR"/>
    <property type="match status" value="1"/>
</dbReference>
<evidence type="ECO:0000256" key="1">
    <source>
        <dbReference type="ARBA" id="ARBA00004100"/>
    </source>
</evidence>
<feature type="transmembrane region" description="Helical" evidence="10">
    <location>
        <begin position="184"/>
        <end position="208"/>
    </location>
</feature>
<dbReference type="STRING" id="947166.A0A1D1VG48"/>
<evidence type="ECO:0000256" key="8">
    <source>
        <dbReference type="RuleBase" id="RU000688"/>
    </source>
</evidence>
<dbReference type="PANTHER" id="PTHR46061">
    <property type="entry name" value="THYROTROPIN-RELEASING HORMONE RECEPTOR"/>
    <property type="match status" value="1"/>
</dbReference>
<evidence type="ECO:0000256" key="9">
    <source>
        <dbReference type="SAM" id="MobiDB-lite"/>
    </source>
</evidence>
<evidence type="ECO:0000256" key="10">
    <source>
        <dbReference type="SAM" id="Phobius"/>
    </source>
</evidence>
<dbReference type="GO" id="GO:0004997">
    <property type="term" value="F:thyrotropin-releasing hormone receptor activity"/>
    <property type="evidence" value="ECO:0007669"/>
    <property type="project" value="InterPro"/>
</dbReference>
<dbReference type="PRINTS" id="PR00237">
    <property type="entry name" value="GPCRRHODOPSN"/>
</dbReference>
<keyword evidence="8" id="KW-0297">G-protein coupled receptor</keyword>
<dbReference type="AlphaFoldDB" id="A0A1D1VG48"/>
<feature type="transmembrane region" description="Helical" evidence="10">
    <location>
        <begin position="87"/>
        <end position="116"/>
    </location>
</feature>
<dbReference type="EMBL" id="BDGG01000005">
    <property type="protein sequence ID" value="GAU98737.1"/>
    <property type="molecule type" value="Genomic_DNA"/>
</dbReference>
<dbReference type="InterPro" id="IPR002120">
    <property type="entry name" value="TRH_rcpt_1"/>
</dbReference>
<dbReference type="GO" id="GO:0016020">
    <property type="term" value="C:membrane"/>
    <property type="evidence" value="ECO:0007669"/>
    <property type="project" value="UniProtKB-SubCell"/>
</dbReference>
<protein>
    <recommendedName>
        <fullName evidence="3">Thyrotropin-releasing hormone receptor</fullName>
    </recommendedName>
    <alternativeName>
        <fullName evidence="7">Thyroliberin receptor</fullName>
    </alternativeName>
</protein>
<feature type="transmembrane region" description="Helical" evidence="10">
    <location>
        <begin position="335"/>
        <end position="356"/>
    </location>
</feature>
<evidence type="ECO:0000256" key="3">
    <source>
        <dbReference type="ARBA" id="ARBA00018873"/>
    </source>
</evidence>
<feature type="transmembrane region" description="Helical" evidence="10">
    <location>
        <begin position="55"/>
        <end position="81"/>
    </location>
</feature>
<feature type="transmembrane region" description="Helical" evidence="10">
    <location>
        <begin position="297"/>
        <end position="315"/>
    </location>
</feature>
<dbReference type="Gene3D" id="1.20.1070.10">
    <property type="entry name" value="Rhodopsin 7-helix transmembrane proteins"/>
    <property type="match status" value="1"/>
</dbReference>
<dbReference type="SUPFAM" id="SSF81321">
    <property type="entry name" value="Family A G protein-coupled receptor-like"/>
    <property type="match status" value="1"/>
</dbReference>
<feature type="compositionally biased region" description="Polar residues" evidence="9">
    <location>
        <begin position="252"/>
        <end position="262"/>
    </location>
</feature>
<evidence type="ECO:0000313" key="13">
    <source>
        <dbReference type="Proteomes" id="UP000186922"/>
    </source>
</evidence>
<comment type="function">
    <text evidence="1">Receptor for thyrotropin-releasing hormone (TRH). Upon ligand binding, this G-protein-coupled receptor triggers activation of the phosphatidylinositol (IP3)-calcium-protein kinase C (PKC) pathway.</text>
</comment>
<proteinExistence type="inferred from homology"/>
<evidence type="ECO:0000259" key="11">
    <source>
        <dbReference type="PROSITE" id="PS50262"/>
    </source>
</evidence>
<sequence>MNGTRSLPRATVYPMSYRVVGTVADVIIFIVGFLGNIMICAVVKNTKSLQTPTYCYLVSLAVADILLVCAAIPEAIISYHLYSKQWILGHAGCAIMVFITFLAINAGSLSILAFTIERYIAICHPMLAQKVCTVSRARNIILTTWAIVCLYSAPWLGLSGTRPLRLADVTGMEKCDYLLSRDMYIYFFLFDVVVFYCVPLLISVILYLRMGLVLHKSMQDLRKQIGTRMPLRGWSMRKSSSCTLENPPRNCASMSRGASTKNPPKWLSVPGDESRTGPSTQRDTQTANATMQSRCQVVKMLIVVVVCFAVLWLPYRGLLVYNSLVSKPWLNMWYVLFAKTLVYMNSAINPFLYTVLSRKFREATFRMLACCSFGRINTRTRMGPSRSELGLRQISTKSRDIDSVSLATSATL</sequence>
<gene>
    <name evidence="12" type="primary">RvY_09846</name>
    <name evidence="12" type="synonym">RvY_09846.1</name>
    <name evidence="12" type="ORF">RvY_09846-1</name>
</gene>
<comment type="subcellular location">
    <subcellularLocation>
        <location evidence="2">Membrane</location>
    </subcellularLocation>
</comment>
<organism evidence="12 13">
    <name type="scientific">Ramazzottius varieornatus</name>
    <name type="common">Water bear</name>
    <name type="synonym">Tardigrade</name>
    <dbReference type="NCBI Taxonomy" id="947166"/>
    <lineage>
        <taxon>Eukaryota</taxon>
        <taxon>Metazoa</taxon>
        <taxon>Ecdysozoa</taxon>
        <taxon>Tardigrada</taxon>
        <taxon>Eutardigrada</taxon>
        <taxon>Parachela</taxon>
        <taxon>Hypsibioidea</taxon>
        <taxon>Ramazzottiidae</taxon>
        <taxon>Ramazzottius</taxon>
    </lineage>
</organism>
<feature type="domain" description="G-protein coupled receptors family 1 profile" evidence="11">
    <location>
        <begin position="35"/>
        <end position="353"/>
    </location>
</feature>
<keyword evidence="8" id="KW-0675">Receptor</keyword>
<feature type="compositionally biased region" description="Polar residues" evidence="9">
    <location>
        <begin position="276"/>
        <end position="287"/>
    </location>
</feature>
<evidence type="ECO:0000256" key="5">
    <source>
        <dbReference type="ARBA" id="ARBA00022989"/>
    </source>
</evidence>
<dbReference type="Proteomes" id="UP000186922">
    <property type="component" value="Unassembled WGS sequence"/>
</dbReference>
<comment type="caution">
    <text evidence="12">The sequence shown here is derived from an EMBL/GenBank/DDBJ whole genome shotgun (WGS) entry which is preliminary data.</text>
</comment>
<keyword evidence="8" id="KW-0807">Transducer</keyword>
<comment type="similarity">
    <text evidence="8">Belongs to the G-protein coupled receptor 1 family.</text>
</comment>
<feature type="transmembrane region" description="Helical" evidence="10">
    <location>
        <begin position="20"/>
        <end position="43"/>
    </location>
</feature>
<dbReference type="SMART" id="SM01381">
    <property type="entry name" value="7TM_GPCR_Srsx"/>
    <property type="match status" value="1"/>
</dbReference>
<name>A0A1D1VG48_RAMVA</name>
<dbReference type="Pfam" id="PF00001">
    <property type="entry name" value="7tm_1"/>
    <property type="match status" value="1"/>
</dbReference>
<reference evidence="12 13" key="1">
    <citation type="journal article" date="2016" name="Nat. Commun.">
        <title>Extremotolerant tardigrade genome and improved radiotolerance of human cultured cells by tardigrade-unique protein.</title>
        <authorList>
            <person name="Hashimoto T."/>
            <person name="Horikawa D.D."/>
            <person name="Saito Y."/>
            <person name="Kuwahara H."/>
            <person name="Kozuka-Hata H."/>
            <person name="Shin-I T."/>
            <person name="Minakuchi Y."/>
            <person name="Ohishi K."/>
            <person name="Motoyama A."/>
            <person name="Aizu T."/>
            <person name="Enomoto A."/>
            <person name="Kondo K."/>
            <person name="Tanaka S."/>
            <person name="Hara Y."/>
            <person name="Koshikawa S."/>
            <person name="Sagara H."/>
            <person name="Miura T."/>
            <person name="Yokobori S."/>
            <person name="Miyagawa K."/>
            <person name="Suzuki Y."/>
            <person name="Kubo T."/>
            <person name="Oyama M."/>
            <person name="Kohara Y."/>
            <person name="Fujiyama A."/>
            <person name="Arakawa K."/>
            <person name="Katayama T."/>
            <person name="Toyoda A."/>
            <person name="Kunieda T."/>
        </authorList>
    </citation>
    <scope>NUCLEOTIDE SEQUENCE [LARGE SCALE GENOMIC DNA]</scope>
    <source>
        <strain evidence="12 13">YOKOZUNA-1</strain>
    </source>
</reference>
<keyword evidence="6 10" id="KW-0472">Membrane</keyword>
<evidence type="ECO:0000256" key="7">
    <source>
        <dbReference type="ARBA" id="ARBA00032251"/>
    </source>
</evidence>
<dbReference type="PROSITE" id="PS00237">
    <property type="entry name" value="G_PROTEIN_RECEP_F1_1"/>
    <property type="match status" value="1"/>
</dbReference>
<keyword evidence="5 10" id="KW-1133">Transmembrane helix</keyword>